<organism evidence="1 2">
    <name type="scientific">Candidatus Falkowbacteria bacterium GW2011_GWF2_39_8</name>
    <dbReference type="NCBI Taxonomy" id="1618642"/>
    <lineage>
        <taxon>Bacteria</taxon>
        <taxon>Candidatus Falkowiibacteriota</taxon>
    </lineage>
</organism>
<name>A0A0G0SGE4_9BACT</name>
<dbReference type="EMBL" id="LBXO01000003">
    <property type="protein sequence ID" value="KKR33780.1"/>
    <property type="molecule type" value="Genomic_DNA"/>
</dbReference>
<gene>
    <name evidence="1" type="ORF">UT64_C0003G0001</name>
</gene>
<dbReference type="Proteomes" id="UP000034137">
    <property type="component" value="Unassembled WGS sequence"/>
</dbReference>
<reference evidence="1 2" key="1">
    <citation type="journal article" date="2015" name="Nature">
        <title>rRNA introns, odd ribosomes, and small enigmatic genomes across a large radiation of phyla.</title>
        <authorList>
            <person name="Brown C.T."/>
            <person name="Hug L.A."/>
            <person name="Thomas B.C."/>
            <person name="Sharon I."/>
            <person name="Castelle C.J."/>
            <person name="Singh A."/>
            <person name="Wilkins M.J."/>
            <person name="Williams K.H."/>
            <person name="Banfield J.F."/>
        </authorList>
    </citation>
    <scope>NUCLEOTIDE SEQUENCE [LARGE SCALE GENOMIC DNA]</scope>
</reference>
<dbReference type="AlphaFoldDB" id="A0A0G0SGE4"/>
<proteinExistence type="predicted"/>
<protein>
    <submittedName>
        <fullName evidence="1">Uncharacterized protein</fullName>
    </submittedName>
</protein>
<evidence type="ECO:0000313" key="2">
    <source>
        <dbReference type="Proteomes" id="UP000034137"/>
    </source>
</evidence>
<evidence type="ECO:0000313" key="1">
    <source>
        <dbReference type="EMBL" id="KKR33780.1"/>
    </source>
</evidence>
<comment type="caution">
    <text evidence="1">The sequence shown here is derived from an EMBL/GenBank/DDBJ whole genome shotgun (WGS) entry which is preliminary data.</text>
</comment>
<accession>A0A0G0SGE4</accession>
<sequence>MDLSFLNNTKNLTAYQIEQKLNTLIRQNYHYGNLGAENKKLILDLIAKYKPAIIAGRGISSIEFRNENYRLYENRLKLKLSEKDLADIKEILSHFKK</sequence>